<dbReference type="InterPro" id="IPR029064">
    <property type="entry name" value="Ribosomal_eL30-like_sf"/>
</dbReference>
<dbReference type="InterPro" id="IPR029026">
    <property type="entry name" value="tRNA_m1G_MTases_N"/>
</dbReference>
<dbReference type="EMBL" id="JACHVQ010000004">
    <property type="protein sequence ID" value="MBB2893949.1"/>
    <property type="molecule type" value="Genomic_DNA"/>
</dbReference>
<dbReference type="InterPro" id="IPR053888">
    <property type="entry name" value="MRM3-like_sub_bind"/>
</dbReference>
<feature type="domain" description="tRNA/rRNA methyltransferase SpoU type" evidence="4">
    <location>
        <begin position="121"/>
        <end position="260"/>
    </location>
</feature>
<dbReference type="SUPFAM" id="SSF55315">
    <property type="entry name" value="L30e-like"/>
    <property type="match status" value="1"/>
</dbReference>
<evidence type="ECO:0000259" key="4">
    <source>
        <dbReference type="Pfam" id="PF00588"/>
    </source>
</evidence>
<keyword evidence="7" id="KW-1185">Reference proteome</keyword>
<dbReference type="GO" id="GO:0006396">
    <property type="term" value="P:RNA processing"/>
    <property type="evidence" value="ECO:0007669"/>
    <property type="project" value="InterPro"/>
</dbReference>
<dbReference type="GO" id="GO:0003723">
    <property type="term" value="F:RNA binding"/>
    <property type="evidence" value="ECO:0007669"/>
    <property type="project" value="InterPro"/>
</dbReference>
<comment type="caution">
    <text evidence="6">The sequence shown here is derived from an EMBL/GenBank/DDBJ whole genome shotgun (WGS) entry which is preliminary data.</text>
</comment>
<evidence type="ECO:0000313" key="6">
    <source>
        <dbReference type="EMBL" id="MBB2893949.1"/>
    </source>
</evidence>
<accession>A0A839NAT6</accession>
<feature type="domain" description="MRM3-like substrate binding" evidence="5">
    <location>
        <begin position="11"/>
        <end position="102"/>
    </location>
</feature>
<dbReference type="PANTHER" id="PTHR43191">
    <property type="entry name" value="RRNA METHYLTRANSFERASE 3"/>
    <property type="match status" value="1"/>
</dbReference>
<evidence type="ECO:0000259" key="5">
    <source>
        <dbReference type="Pfam" id="PF22435"/>
    </source>
</evidence>
<name>A0A839NAT6_9MICO</name>
<dbReference type="Proteomes" id="UP000559182">
    <property type="component" value="Unassembled WGS sequence"/>
</dbReference>
<dbReference type="RefSeq" id="WP_183322418.1">
    <property type="nucleotide sequence ID" value="NZ_JACHVQ010000004.1"/>
</dbReference>
<dbReference type="Gene3D" id="3.30.1330.30">
    <property type="match status" value="1"/>
</dbReference>
<organism evidence="6 7">
    <name type="scientific">Flexivirga oryzae</name>
    <dbReference type="NCBI Taxonomy" id="1794944"/>
    <lineage>
        <taxon>Bacteria</taxon>
        <taxon>Bacillati</taxon>
        <taxon>Actinomycetota</taxon>
        <taxon>Actinomycetes</taxon>
        <taxon>Micrococcales</taxon>
        <taxon>Dermacoccaceae</taxon>
        <taxon>Flexivirga</taxon>
    </lineage>
</organism>
<evidence type="ECO:0000256" key="3">
    <source>
        <dbReference type="ARBA" id="ARBA00022679"/>
    </source>
</evidence>
<dbReference type="PANTHER" id="PTHR43191:SF2">
    <property type="entry name" value="RRNA METHYLTRANSFERASE 3, MITOCHONDRIAL"/>
    <property type="match status" value="1"/>
</dbReference>
<dbReference type="SUPFAM" id="SSF75217">
    <property type="entry name" value="alpha/beta knot"/>
    <property type="match status" value="1"/>
</dbReference>
<dbReference type="InterPro" id="IPR001537">
    <property type="entry name" value="SpoU_MeTrfase"/>
</dbReference>
<evidence type="ECO:0000256" key="2">
    <source>
        <dbReference type="ARBA" id="ARBA00022603"/>
    </source>
</evidence>
<dbReference type="InterPro" id="IPR029028">
    <property type="entry name" value="Alpha/beta_knot_MTases"/>
</dbReference>
<dbReference type="GO" id="GO:0032259">
    <property type="term" value="P:methylation"/>
    <property type="evidence" value="ECO:0007669"/>
    <property type="project" value="UniProtKB-KW"/>
</dbReference>
<keyword evidence="3 6" id="KW-0808">Transferase</keyword>
<dbReference type="Pfam" id="PF00588">
    <property type="entry name" value="SpoU_methylase"/>
    <property type="match status" value="1"/>
</dbReference>
<sequence>MTEQTITSAANPRLKTLVALRRRRRREQEGRTLLEGYDELALALAAGVRPVELYTCPELMADPHAQDDVVRRSRDVGAQVVRLGRAAFEKVAYREGADGFLAVVPSVGATPRELVLPADPLVLIAEGVEKPGNLGAMLRTADAAGVDAVVAADPVTDWGNPNVVRSSKGTVFSVPVATATTAETIGWARERGIRVVAATPAATELHTDVDLTGPVAIAVGTEKEGLTDEALGAADVRVRIPMTGKANSLNVATSAAIILYEAVRQRRTR</sequence>
<evidence type="ECO:0000256" key="1">
    <source>
        <dbReference type="ARBA" id="ARBA00007228"/>
    </source>
</evidence>
<dbReference type="Gene3D" id="3.40.1280.10">
    <property type="match status" value="1"/>
</dbReference>
<protein>
    <submittedName>
        <fullName evidence="6">TrmH family RNA methyltransferase</fullName>
    </submittedName>
</protein>
<dbReference type="Pfam" id="PF22435">
    <property type="entry name" value="MRM3-like_sub_bind"/>
    <property type="match status" value="1"/>
</dbReference>
<dbReference type="GO" id="GO:0008173">
    <property type="term" value="F:RNA methyltransferase activity"/>
    <property type="evidence" value="ECO:0007669"/>
    <property type="project" value="InterPro"/>
</dbReference>
<proteinExistence type="inferred from homology"/>
<evidence type="ECO:0000313" key="7">
    <source>
        <dbReference type="Proteomes" id="UP000559182"/>
    </source>
</evidence>
<dbReference type="InterPro" id="IPR051259">
    <property type="entry name" value="rRNA_Methyltransferase"/>
</dbReference>
<reference evidence="6 7" key="1">
    <citation type="submission" date="2020-08" db="EMBL/GenBank/DDBJ databases">
        <title>Sequencing the genomes of 1000 actinobacteria strains.</title>
        <authorList>
            <person name="Klenk H.-P."/>
        </authorList>
    </citation>
    <scope>NUCLEOTIDE SEQUENCE [LARGE SCALE GENOMIC DNA]</scope>
    <source>
        <strain evidence="6 7">DSM 105369</strain>
    </source>
</reference>
<dbReference type="AlphaFoldDB" id="A0A839NAT6"/>
<gene>
    <name evidence="6" type="ORF">FHU39_003985</name>
</gene>
<keyword evidence="2 6" id="KW-0489">Methyltransferase</keyword>
<comment type="similarity">
    <text evidence="1">Belongs to the class IV-like SAM-binding methyltransferase superfamily. RNA methyltransferase TrmH family.</text>
</comment>